<evidence type="ECO:0000313" key="2">
    <source>
        <dbReference type="EMBL" id="TYK01495.1"/>
    </source>
</evidence>
<dbReference type="Proteomes" id="UP000321947">
    <property type="component" value="Unassembled WGS sequence"/>
</dbReference>
<dbReference type="Proteomes" id="UP000321393">
    <property type="component" value="Unassembled WGS sequence"/>
</dbReference>
<protein>
    <submittedName>
        <fullName evidence="2">Uncharacterized protein</fullName>
    </submittedName>
</protein>
<proteinExistence type="predicted"/>
<name>A0A5D3BQN1_CUCMM</name>
<dbReference type="EMBL" id="SSTD01016175">
    <property type="protein sequence ID" value="TYK01495.1"/>
    <property type="molecule type" value="Genomic_DNA"/>
</dbReference>
<organism evidence="2 4">
    <name type="scientific">Cucumis melo var. makuwa</name>
    <name type="common">Oriental melon</name>
    <dbReference type="NCBI Taxonomy" id="1194695"/>
    <lineage>
        <taxon>Eukaryota</taxon>
        <taxon>Viridiplantae</taxon>
        <taxon>Streptophyta</taxon>
        <taxon>Embryophyta</taxon>
        <taxon>Tracheophyta</taxon>
        <taxon>Spermatophyta</taxon>
        <taxon>Magnoliopsida</taxon>
        <taxon>eudicotyledons</taxon>
        <taxon>Gunneridae</taxon>
        <taxon>Pentapetalae</taxon>
        <taxon>rosids</taxon>
        <taxon>fabids</taxon>
        <taxon>Cucurbitales</taxon>
        <taxon>Cucurbitaceae</taxon>
        <taxon>Benincaseae</taxon>
        <taxon>Cucumis</taxon>
    </lineage>
</organism>
<evidence type="ECO:0000313" key="1">
    <source>
        <dbReference type="EMBL" id="KAA0060758.1"/>
    </source>
</evidence>
<accession>A0A5D3BQN1</accession>
<dbReference type="AlphaFoldDB" id="A0A5D3BQN1"/>
<reference evidence="3 4" key="1">
    <citation type="submission" date="2019-08" db="EMBL/GenBank/DDBJ databases">
        <title>Draft genome sequences of two oriental melons (Cucumis melo L. var makuwa).</title>
        <authorList>
            <person name="Kwon S.-Y."/>
        </authorList>
    </citation>
    <scope>NUCLEOTIDE SEQUENCE [LARGE SCALE GENOMIC DNA]</scope>
    <source>
        <strain evidence="4">cv. Chang Bougi</strain>
        <strain evidence="3">cv. SW 3</strain>
        <tissue evidence="2">Leaf</tissue>
    </source>
</reference>
<sequence>MDSDEFDNVSLARLLRKGLFSNVEPSRTAAPVTSVHSHEAHPLIKFLFQYLVILLQQMPKEKKFKQNRQNIITKAGRKKIPRNIPSIPIEGILFHLERVYKDGNMLYSDRLHMSLLIHLNVEILTPVDAPGLNPKTLSLSYRIFQESHVPNIEHDMIPSRNPRMFDTEDVDENVEGFFVHRDLASRIINTLTVESRALSTSIHLLSDRRLVVDSLVVI</sequence>
<gene>
    <name evidence="2" type="ORF">E5676_scaffold451G00490</name>
    <name evidence="1" type="ORF">E6C27_scaffold72G00570</name>
</gene>
<evidence type="ECO:0000313" key="4">
    <source>
        <dbReference type="Proteomes" id="UP000321947"/>
    </source>
</evidence>
<comment type="caution">
    <text evidence="2">The sequence shown here is derived from an EMBL/GenBank/DDBJ whole genome shotgun (WGS) entry which is preliminary data.</text>
</comment>
<evidence type="ECO:0000313" key="3">
    <source>
        <dbReference type="Proteomes" id="UP000321393"/>
    </source>
</evidence>
<dbReference type="EMBL" id="SSTE01005513">
    <property type="protein sequence ID" value="KAA0060758.1"/>
    <property type="molecule type" value="Genomic_DNA"/>
</dbReference>